<reference evidence="2" key="1">
    <citation type="submission" date="2019-04" db="EMBL/GenBank/DDBJ databases">
        <title>An insight into the mialome of Ixodes scapularis.</title>
        <authorList>
            <person name="Ribeiro J.M."/>
            <person name="Mather T.N."/>
            <person name="Karim S."/>
        </authorList>
    </citation>
    <scope>NUCLEOTIDE SEQUENCE</scope>
</reference>
<proteinExistence type="predicted"/>
<name>A0A4D5S3R2_IXOSC</name>
<evidence type="ECO:0000256" key="1">
    <source>
        <dbReference type="SAM" id="SignalP"/>
    </source>
</evidence>
<feature type="signal peptide" evidence="1">
    <location>
        <begin position="1"/>
        <end position="23"/>
    </location>
</feature>
<evidence type="ECO:0000313" key="2">
    <source>
        <dbReference type="EMBL" id="MOY44178.1"/>
    </source>
</evidence>
<protein>
    <submittedName>
        <fullName evidence="2">Putative conserved secreted protein</fullName>
    </submittedName>
</protein>
<keyword evidence="1" id="KW-0732">Signal</keyword>
<feature type="chain" id="PRO_5020020806" evidence="1">
    <location>
        <begin position="24"/>
        <end position="124"/>
    </location>
</feature>
<dbReference type="AlphaFoldDB" id="A0A4D5S3R2"/>
<organism evidence="2">
    <name type="scientific">Ixodes scapularis</name>
    <name type="common">Black-legged tick</name>
    <name type="synonym">Deer tick</name>
    <dbReference type="NCBI Taxonomy" id="6945"/>
    <lineage>
        <taxon>Eukaryota</taxon>
        <taxon>Metazoa</taxon>
        <taxon>Ecdysozoa</taxon>
        <taxon>Arthropoda</taxon>
        <taxon>Chelicerata</taxon>
        <taxon>Arachnida</taxon>
        <taxon>Acari</taxon>
        <taxon>Parasitiformes</taxon>
        <taxon>Ixodida</taxon>
        <taxon>Ixodoidea</taxon>
        <taxon>Ixodidae</taxon>
        <taxon>Ixodinae</taxon>
        <taxon>Ixodes</taxon>
    </lineage>
</organism>
<dbReference type="EMBL" id="GHJT01010207">
    <property type="protein sequence ID" value="MOY44178.1"/>
    <property type="molecule type" value="Transcribed_RNA"/>
</dbReference>
<accession>A0A4D5S3R2</accession>
<sequence>MEGRVLVFAVVVLLGVSASQVEAACPRKGALLGPCSPRRCSPRRCAAQGLECCPNRCGGSQCVPSVLGPSIGHNPSSCPVLEPPKEGCQPRQSSISCANVFCVGQCCHDPCGNPRCVPHPGGGV</sequence>